<sequence length="70" mass="7738">MGFFSSLFGSNGSNGSASPYASTRDQDKNARRQAREGRRAADRRAGHRRNATRAARAGQAWEDADRRRLG</sequence>
<evidence type="ECO:0000256" key="1">
    <source>
        <dbReference type="SAM" id="MobiDB-lite"/>
    </source>
</evidence>
<dbReference type="RefSeq" id="WP_181867376.1">
    <property type="nucleotide sequence ID" value="NZ_JACEQY010000049.1"/>
</dbReference>
<name>A0A7W2D6Y8_9ACTN</name>
<comment type="caution">
    <text evidence="2">The sequence shown here is derived from an EMBL/GenBank/DDBJ whole genome shotgun (WGS) entry which is preliminary data.</text>
</comment>
<protein>
    <submittedName>
        <fullName evidence="2">Uncharacterized protein</fullName>
    </submittedName>
</protein>
<proteinExistence type="predicted"/>
<feature type="compositionally biased region" description="Low complexity" evidence="1">
    <location>
        <begin position="1"/>
        <end position="18"/>
    </location>
</feature>
<reference evidence="2 3" key="1">
    <citation type="submission" date="2020-07" db="EMBL/GenBank/DDBJ databases">
        <title>Streptomyces isolated from Indian soil.</title>
        <authorList>
            <person name="Mandal S."/>
            <person name="Maiti P.K."/>
        </authorList>
    </citation>
    <scope>NUCLEOTIDE SEQUENCE [LARGE SCALE GENOMIC DNA]</scope>
    <source>
        <strain evidence="2 3">PSKA54</strain>
    </source>
</reference>
<feature type="compositionally biased region" description="Basic and acidic residues" evidence="1">
    <location>
        <begin position="24"/>
        <end position="44"/>
    </location>
</feature>
<evidence type="ECO:0000313" key="3">
    <source>
        <dbReference type="Proteomes" id="UP000586976"/>
    </source>
</evidence>
<gene>
    <name evidence="2" type="ORF">H1V43_32260</name>
</gene>
<dbReference type="Proteomes" id="UP000586976">
    <property type="component" value="Unassembled WGS sequence"/>
</dbReference>
<dbReference type="EMBL" id="JACEQY010000049">
    <property type="protein sequence ID" value="MBA4865939.1"/>
    <property type="molecule type" value="Genomic_DNA"/>
</dbReference>
<dbReference type="AlphaFoldDB" id="A0A7W2D6Y8"/>
<feature type="region of interest" description="Disordered" evidence="1">
    <location>
        <begin position="1"/>
        <end position="70"/>
    </location>
</feature>
<evidence type="ECO:0000313" key="2">
    <source>
        <dbReference type="EMBL" id="MBA4865939.1"/>
    </source>
</evidence>
<accession>A0A7W2D6Y8</accession>
<organism evidence="2 3">
    <name type="scientific">Streptomyces himalayensis subsp. aureolus</name>
    <dbReference type="NCBI Taxonomy" id="2758039"/>
    <lineage>
        <taxon>Bacteria</taxon>
        <taxon>Bacillati</taxon>
        <taxon>Actinomycetota</taxon>
        <taxon>Actinomycetes</taxon>
        <taxon>Kitasatosporales</taxon>
        <taxon>Streptomycetaceae</taxon>
        <taxon>Streptomyces</taxon>
        <taxon>Streptomyces himalayensis</taxon>
    </lineage>
</organism>
<keyword evidence="3" id="KW-1185">Reference proteome</keyword>